<evidence type="ECO:0000313" key="3">
    <source>
        <dbReference type="EMBL" id="MDL0088758.1"/>
    </source>
</evidence>
<dbReference type="SUPFAM" id="SSF52540">
    <property type="entry name" value="P-loop containing nucleoside triphosphate hydrolases"/>
    <property type="match status" value="1"/>
</dbReference>
<protein>
    <submittedName>
        <fullName evidence="3">AAA family ATPase</fullName>
    </submittedName>
</protein>
<evidence type="ECO:0000259" key="2">
    <source>
        <dbReference type="Pfam" id="PF13166"/>
    </source>
</evidence>
<feature type="coiled-coil region" evidence="1">
    <location>
        <begin position="371"/>
        <end position="415"/>
    </location>
</feature>
<reference evidence="3" key="1">
    <citation type="submission" date="2022-08" db="EMBL/GenBank/DDBJ databases">
        <authorList>
            <person name="Wang H."/>
        </authorList>
    </citation>
    <scope>NUCLEOTIDE SEQUENCE</scope>
    <source>
        <strain evidence="3">PS10</strain>
    </source>
</reference>
<evidence type="ECO:0000256" key="1">
    <source>
        <dbReference type="SAM" id="Coils"/>
    </source>
</evidence>
<reference evidence="3" key="2">
    <citation type="journal article" date="2023" name="Microorganisms">
        <title>Isolation and Genomic Characteristics of Cat-Borne Campylobacter felis sp. nov. and Sheep-Borne Campylobacter ovis sp. nov.</title>
        <authorList>
            <person name="Wang H."/>
            <person name="Li Y."/>
            <person name="Gu Y."/>
            <person name="Zhou G."/>
            <person name="Chen X."/>
            <person name="Zhang X."/>
            <person name="Shao Z."/>
            <person name="Zhang J."/>
            <person name="Zhang M."/>
        </authorList>
    </citation>
    <scope>NUCLEOTIDE SEQUENCE</scope>
    <source>
        <strain evidence="3">PS10</strain>
    </source>
</reference>
<dbReference type="RefSeq" id="WP_284937418.1">
    <property type="nucleotide sequence ID" value="NZ_JANURM010000004.1"/>
</dbReference>
<dbReference type="Pfam" id="PF13166">
    <property type="entry name" value="AAA_13"/>
    <property type="match status" value="1"/>
</dbReference>
<keyword evidence="1" id="KW-0175">Coiled coil</keyword>
<comment type="caution">
    <text evidence="3">The sequence shown here is derived from an EMBL/GenBank/DDBJ whole genome shotgun (WGS) entry which is preliminary data.</text>
</comment>
<name>A0ABT7HQ59_9BACT</name>
<gene>
    <name evidence="3" type="ORF">NYG85_05135</name>
</gene>
<keyword evidence="4" id="KW-1185">Reference proteome</keyword>
<sequence length="752" mass="88956">MFENFCKLNVQGKCFQNETILEFFKENHHRFCLIYGKNGSGKSTISQAFNALKTNDLNFITSKILDNSNQEIELTQYQKDQIFVFNEKYIDEKIKIKDDGLDTIVLIGDAVELDTKLKKLQNICDLKTNRKNEYENRLKIYSEIQNTDNPQKYENKIIEILKAEFAERERDILGNKNKNLQNKTIYFAKDIFENYATQADKEQLKGEFNNKLSEYQKIRNDISFDNKIEQININDIKRLLSYQVKQTSLNEEQEQIKQAIQNEEVTRNIMSSNREICPYCFSKLTNEYKQEILSILENIFNKDIQNHKQELENQKILFNNFQIPEQTNELDDKLFSDTRLKLEEFKKQLNSKIDEKIKRPFVPLVLDENFADEINQKLAILEKKREEFQEQKAKSNELKTKLEILNNQLAFLQIEQDFKDYQEKLRNKNDLESKNAHNNKRLECIKKLQEQLNSQKAQIKIAQEQINKHLKYIFFDENRLQLEIKDEQYVLKSKQKSIKAKDVSTGERNAIALSYFFTEIFSNESESELYKKPKFIVIDDPISSFDFENKVGIMSFLNYQIKQIINSCNTSKMIVLTHDLMSAFDLQKIIGDLPFCQKELKEQKMFDFDKKYSEYKMLLQEIYNYANNSTDNTSNISIGNIMRKVLEAFGTFNYQCGIDKIVTDELITSNLQPEEKKYFENLMYRLVLHGESHAENRTKALDFFSHISQDEKIKTAKDVLSLLYLLHKTHLQKYLSDSQVENIKEWSKSCKN</sequence>
<dbReference type="Proteomes" id="UP001173801">
    <property type="component" value="Unassembled WGS sequence"/>
</dbReference>
<feature type="domain" description="Protein CR006 P-loop" evidence="2">
    <location>
        <begin position="28"/>
        <end position="720"/>
    </location>
</feature>
<proteinExistence type="predicted"/>
<dbReference type="Gene3D" id="3.40.50.300">
    <property type="entry name" value="P-loop containing nucleotide triphosphate hydrolases"/>
    <property type="match status" value="1"/>
</dbReference>
<feature type="coiled-coil region" evidence="1">
    <location>
        <begin position="163"/>
        <end position="269"/>
    </location>
</feature>
<dbReference type="InterPro" id="IPR026866">
    <property type="entry name" value="CR006_AAA"/>
</dbReference>
<dbReference type="EMBL" id="JANURM010000004">
    <property type="protein sequence ID" value="MDL0088758.1"/>
    <property type="molecule type" value="Genomic_DNA"/>
</dbReference>
<accession>A0ABT7HQ59</accession>
<organism evidence="3 4">
    <name type="scientific">Campylobacter gastrosuis</name>
    <dbReference type="NCBI Taxonomy" id="2974576"/>
    <lineage>
        <taxon>Bacteria</taxon>
        <taxon>Pseudomonadati</taxon>
        <taxon>Campylobacterota</taxon>
        <taxon>Epsilonproteobacteria</taxon>
        <taxon>Campylobacterales</taxon>
        <taxon>Campylobacteraceae</taxon>
        <taxon>Campylobacter</taxon>
    </lineage>
</organism>
<dbReference type="InterPro" id="IPR027417">
    <property type="entry name" value="P-loop_NTPase"/>
</dbReference>
<evidence type="ECO:0000313" key="4">
    <source>
        <dbReference type="Proteomes" id="UP001173801"/>
    </source>
</evidence>